<dbReference type="OrthoDB" id="10248617at2759"/>
<keyword evidence="4" id="KW-0808">Transferase</keyword>
<dbReference type="SUPFAM" id="SSF64484">
    <property type="entry name" value="beta and beta-prime subunits of DNA dependent RNA-polymerase"/>
    <property type="match status" value="1"/>
</dbReference>
<dbReference type="Gene3D" id="3.90.1070.20">
    <property type="match status" value="1"/>
</dbReference>
<dbReference type="EC" id="2.7.7.6" evidence="2"/>
<dbReference type="GO" id="GO:0003677">
    <property type="term" value="F:DNA binding"/>
    <property type="evidence" value="ECO:0007669"/>
    <property type="project" value="InterPro"/>
</dbReference>
<gene>
    <name evidence="8" type="ORF">Taro_006196</name>
</gene>
<organism evidence="8 9">
    <name type="scientific">Colocasia esculenta</name>
    <name type="common">Wild taro</name>
    <name type="synonym">Arum esculentum</name>
    <dbReference type="NCBI Taxonomy" id="4460"/>
    <lineage>
        <taxon>Eukaryota</taxon>
        <taxon>Viridiplantae</taxon>
        <taxon>Streptophyta</taxon>
        <taxon>Embryophyta</taxon>
        <taxon>Tracheophyta</taxon>
        <taxon>Spermatophyta</taxon>
        <taxon>Magnoliopsida</taxon>
        <taxon>Liliopsida</taxon>
        <taxon>Araceae</taxon>
        <taxon>Aroideae</taxon>
        <taxon>Colocasieae</taxon>
        <taxon>Colocasia</taxon>
    </lineage>
</organism>
<evidence type="ECO:0000256" key="3">
    <source>
        <dbReference type="ARBA" id="ARBA00022478"/>
    </source>
</evidence>
<dbReference type="GO" id="GO:0003899">
    <property type="term" value="F:DNA-directed RNA polymerase activity"/>
    <property type="evidence" value="ECO:0007669"/>
    <property type="project" value="UniProtKB-EC"/>
</dbReference>
<evidence type="ECO:0000256" key="4">
    <source>
        <dbReference type="ARBA" id="ARBA00022679"/>
    </source>
</evidence>
<evidence type="ECO:0000256" key="6">
    <source>
        <dbReference type="ARBA" id="ARBA00023163"/>
    </source>
</evidence>
<evidence type="ECO:0000259" key="7">
    <source>
        <dbReference type="Pfam" id="PF06883"/>
    </source>
</evidence>
<dbReference type="InterPro" id="IPR037033">
    <property type="entry name" value="DNA-dir_RNAP_su2_hyb_sf"/>
</dbReference>
<dbReference type="InterPro" id="IPR015712">
    <property type="entry name" value="DNA-dir_RNA_pol_su2"/>
</dbReference>
<evidence type="ECO:0000256" key="1">
    <source>
        <dbReference type="ARBA" id="ARBA00006835"/>
    </source>
</evidence>
<protein>
    <recommendedName>
        <fullName evidence="2">DNA-directed RNA polymerase</fullName>
        <ecNumber evidence="2">2.7.7.6</ecNumber>
    </recommendedName>
</protein>
<comment type="similarity">
    <text evidence="1">Belongs to the RNA polymerase beta chain family.</text>
</comment>
<name>A0A843U048_COLES</name>
<dbReference type="Gene3D" id="2.40.270.10">
    <property type="entry name" value="DNA-directed RNA polymerase, subunit 2, domain 6"/>
    <property type="match status" value="1"/>
</dbReference>
<evidence type="ECO:0000313" key="8">
    <source>
        <dbReference type="EMBL" id="MQL73869.1"/>
    </source>
</evidence>
<dbReference type="Pfam" id="PF06883">
    <property type="entry name" value="RNA_pol_Rpa2_4"/>
    <property type="match status" value="1"/>
</dbReference>
<keyword evidence="9" id="KW-1185">Reference proteome</keyword>
<evidence type="ECO:0000256" key="5">
    <source>
        <dbReference type="ARBA" id="ARBA00022695"/>
    </source>
</evidence>
<keyword evidence="5" id="KW-0548">Nucleotidyltransferase</keyword>
<accession>A0A843U048</accession>
<keyword evidence="6" id="KW-0804">Transcription</keyword>
<reference evidence="8" key="1">
    <citation type="submission" date="2017-07" db="EMBL/GenBank/DDBJ databases">
        <title>Taro Niue Genome Assembly and Annotation.</title>
        <authorList>
            <person name="Atibalentja N."/>
            <person name="Keating K."/>
            <person name="Fields C.J."/>
        </authorList>
    </citation>
    <scope>NUCLEOTIDE SEQUENCE</scope>
    <source>
        <strain evidence="8">Niue_2</strain>
        <tissue evidence="8">Leaf</tissue>
    </source>
</reference>
<dbReference type="InterPro" id="IPR009674">
    <property type="entry name" value="Rpa2_dom_4"/>
</dbReference>
<dbReference type="GO" id="GO:0006351">
    <property type="term" value="P:DNA-templated transcription"/>
    <property type="evidence" value="ECO:0007669"/>
    <property type="project" value="InterPro"/>
</dbReference>
<dbReference type="GO" id="GO:0000428">
    <property type="term" value="C:DNA-directed RNA polymerase complex"/>
    <property type="evidence" value="ECO:0007669"/>
    <property type="project" value="UniProtKB-KW"/>
</dbReference>
<dbReference type="EMBL" id="NMUH01000181">
    <property type="protein sequence ID" value="MQL73869.1"/>
    <property type="molecule type" value="Genomic_DNA"/>
</dbReference>
<dbReference type="Proteomes" id="UP000652761">
    <property type="component" value="Unassembled WGS sequence"/>
</dbReference>
<dbReference type="PANTHER" id="PTHR20856">
    <property type="entry name" value="DNA-DIRECTED RNA POLYMERASE I SUBUNIT 2"/>
    <property type="match status" value="1"/>
</dbReference>
<dbReference type="GO" id="GO:0005634">
    <property type="term" value="C:nucleus"/>
    <property type="evidence" value="ECO:0007669"/>
    <property type="project" value="InterPro"/>
</dbReference>
<evidence type="ECO:0000313" key="9">
    <source>
        <dbReference type="Proteomes" id="UP000652761"/>
    </source>
</evidence>
<feature type="domain" description="DNA-directed RNA polymerase I subunit RPA2" evidence="7">
    <location>
        <begin position="80"/>
        <end position="137"/>
    </location>
</feature>
<proteinExistence type="inferred from homology"/>
<evidence type="ECO:0000256" key="2">
    <source>
        <dbReference type="ARBA" id="ARBA00012418"/>
    </source>
</evidence>
<dbReference type="GO" id="GO:0032549">
    <property type="term" value="F:ribonucleoside binding"/>
    <property type="evidence" value="ECO:0007669"/>
    <property type="project" value="InterPro"/>
</dbReference>
<comment type="caution">
    <text evidence="8">The sequence shown here is derived from an EMBL/GenBank/DDBJ whole genome shotgun (WGS) entry which is preliminary data.</text>
</comment>
<keyword evidence="3" id="KW-0240">DNA-directed RNA polymerase</keyword>
<sequence length="225" mass="24511">MDNMGSFCLQIAQVKSVLDRNSGMIGRAVENMITMGKLASQSGLDLPQALVGVGMTPLSPKLERAGPPEVFFVLLDGCVIGSIVSSRVEKAVSHIRLLKLSASKGIPNDLEVGYVPLSMGGAYPGLYLFTSPSRFVRPIRNLSHPSKENLDIELIGPFEQAFMEIRCTDGGDGGRSDAFPATHEEIHPTAVLSVVANLTPWSDHNQSPRNMYQCQRECPFVRKVR</sequence>
<dbReference type="AlphaFoldDB" id="A0A843U048"/>